<accession>A0ABY4WI74</accession>
<dbReference type="Proteomes" id="UP001056500">
    <property type="component" value="Chromosome"/>
</dbReference>
<evidence type="ECO:0000313" key="1">
    <source>
        <dbReference type="EMBL" id="USG64331.1"/>
    </source>
</evidence>
<protein>
    <submittedName>
        <fullName evidence="1">Uncharacterized protein</fullName>
    </submittedName>
</protein>
<reference evidence="1" key="1">
    <citation type="submission" date="2022-06" db="EMBL/GenBank/DDBJ databases">
        <title>Genome sequencing of Brevibacillus sp. BB3-R1.</title>
        <authorList>
            <person name="Heo J."/>
            <person name="Lee D."/>
            <person name="Won M."/>
            <person name="Han B.-H."/>
            <person name="Hong S.-B."/>
            <person name="Kwon S.-W."/>
        </authorList>
    </citation>
    <scope>NUCLEOTIDE SEQUENCE</scope>
    <source>
        <strain evidence="1">BB3-R1</strain>
    </source>
</reference>
<dbReference type="EMBL" id="CP098755">
    <property type="protein sequence ID" value="USG64331.1"/>
    <property type="molecule type" value="Genomic_DNA"/>
</dbReference>
<gene>
    <name evidence="1" type="ORF">NDK47_19530</name>
</gene>
<evidence type="ECO:0000313" key="2">
    <source>
        <dbReference type="Proteomes" id="UP001056500"/>
    </source>
</evidence>
<name>A0ABY4WI74_9BACL</name>
<keyword evidence="2" id="KW-1185">Reference proteome</keyword>
<proteinExistence type="predicted"/>
<organism evidence="1 2">
    <name type="scientific">Brevibacillus ruminantium</name>
    <dbReference type="NCBI Taxonomy" id="2950604"/>
    <lineage>
        <taxon>Bacteria</taxon>
        <taxon>Bacillati</taxon>
        <taxon>Bacillota</taxon>
        <taxon>Bacilli</taxon>
        <taxon>Bacillales</taxon>
        <taxon>Paenibacillaceae</taxon>
        <taxon>Brevibacillus</taxon>
    </lineage>
</organism>
<sequence>MYLDVFTTQQDLLVDLQKQVVDTLIRHRKKPYLPVWGELFYTLREISKIGTRTDQDVLVYSLHPSGSLHFKHQTGLFLVTIPDPGLTISLSLEQLIDALIAGRFFPGTLSQKRTSPLSES</sequence>
<dbReference type="RefSeq" id="WP_251871445.1">
    <property type="nucleotide sequence ID" value="NZ_CP098755.1"/>
</dbReference>